<dbReference type="Pfam" id="PF22007">
    <property type="entry name" value="DUF6930"/>
    <property type="match status" value="1"/>
</dbReference>
<feature type="domain" description="DUF7309" evidence="2">
    <location>
        <begin position="11"/>
        <end position="178"/>
    </location>
</feature>
<dbReference type="InterPro" id="IPR055733">
    <property type="entry name" value="DUF7309"/>
</dbReference>
<protein>
    <recommendedName>
        <fullName evidence="5">GNAT family N-acetyltransferase</fullName>
    </recommendedName>
</protein>
<keyword evidence="4" id="KW-1185">Reference proteome</keyword>
<dbReference type="InterPro" id="IPR054216">
    <property type="entry name" value="DUF6930"/>
</dbReference>
<accession>A0ABU6FXJ7</accession>
<reference evidence="3 4" key="1">
    <citation type="submission" date="2023-03" db="EMBL/GenBank/DDBJ databases">
        <title>Bacillus Genome Sequencing.</title>
        <authorList>
            <person name="Dunlap C."/>
        </authorList>
    </citation>
    <scope>NUCLEOTIDE SEQUENCE [LARGE SCALE GENOMIC DNA]</scope>
    <source>
        <strain evidence="3 4">BD-533</strain>
    </source>
</reference>
<name>A0ABU6FXJ7_9BACL</name>
<dbReference type="RefSeq" id="WP_326071055.1">
    <property type="nucleotide sequence ID" value="NZ_JARLKY010000012.1"/>
</dbReference>
<evidence type="ECO:0000313" key="4">
    <source>
        <dbReference type="Proteomes" id="UP001338137"/>
    </source>
</evidence>
<proteinExistence type="predicted"/>
<evidence type="ECO:0000259" key="1">
    <source>
        <dbReference type="Pfam" id="PF22007"/>
    </source>
</evidence>
<dbReference type="Pfam" id="PF23988">
    <property type="entry name" value="DUF7309"/>
    <property type="match status" value="1"/>
</dbReference>
<evidence type="ECO:0000259" key="2">
    <source>
        <dbReference type="Pfam" id="PF23988"/>
    </source>
</evidence>
<organism evidence="3 4">
    <name type="scientific">Paenibacillus alba</name>
    <dbReference type="NCBI Taxonomy" id="1197127"/>
    <lineage>
        <taxon>Bacteria</taxon>
        <taxon>Bacillati</taxon>
        <taxon>Bacillota</taxon>
        <taxon>Bacilli</taxon>
        <taxon>Bacillales</taxon>
        <taxon>Paenibacillaceae</taxon>
        <taxon>Paenibacillus</taxon>
    </lineage>
</organism>
<gene>
    <name evidence="3" type="ORF">P4I72_05870</name>
</gene>
<dbReference type="EMBL" id="JARLKY010000012">
    <property type="protein sequence ID" value="MEC0226640.1"/>
    <property type="molecule type" value="Genomic_DNA"/>
</dbReference>
<evidence type="ECO:0008006" key="5">
    <source>
        <dbReference type="Google" id="ProtNLM"/>
    </source>
</evidence>
<dbReference type="Proteomes" id="UP001338137">
    <property type="component" value="Unassembled WGS sequence"/>
</dbReference>
<evidence type="ECO:0000313" key="3">
    <source>
        <dbReference type="EMBL" id="MEC0226640.1"/>
    </source>
</evidence>
<sequence>MANLQATKEEWQQLFEATIQFKNQAPWNWMEDDDYFLITDPESSELGCCVVFGAGKISYGLNVYTGPQARLFLQELSGVTDQFDDDRIELARSMRAITVGFENRDRLYKDDLQLIRDLGYKFRGAHAWPQFRSFEPGFLPTQPNGQEVRFLIAAIEQTMYVADRFQENHELYLEHDQTAEGTGQKRLHRIPEITSSGVSWSDTWQPWLEDGELLTPYVYPNELQLRQIGKSVKTSTEVWHSDFQYISQAFGEKDERGSYPRLSLWMSASTGLILTSELSDNHDFAQDFVEQLLDLLKTSGFKPKSINVRSNKAFFALKDSTDKLAITLKLNFDLPELYMAFEEIEDSL</sequence>
<comment type="caution">
    <text evidence="3">The sequence shown here is derived from an EMBL/GenBank/DDBJ whole genome shotgun (WGS) entry which is preliminary data.</text>
</comment>
<feature type="domain" description="DUF6930" evidence="1">
    <location>
        <begin position="225"/>
        <end position="344"/>
    </location>
</feature>